<dbReference type="GO" id="GO:0008168">
    <property type="term" value="F:methyltransferase activity"/>
    <property type="evidence" value="ECO:0007669"/>
    <property type="project" value="UniProtKB-KW"/>
</dbReference>
<dbReference type="GO" id="GO:0032259">
    <property type="term" value="P:methylation"/>
    <property type="evidence" value="ECO:0007669"/>
    <property type="project" value="UniProtKB-KW"/>
</dbReference>
<keyword evidence="1" id="KW-0489">Methyltransferase</keyword>
<gene>
    <name evidence="1" type="primary">rsmF_2</name>
    <name evidence="1" type="ORF">NCTC10211_04301</name>
</gene>
<organism evidence="1 2">
    <name type="scientific">Serratia marcescens</name>
    <dbReference type="NCBI Taxonomy" id="615"/>
    <lineage>
        <taxon>Bacteria</taxon>
        <taxon>Pseudomonadati</taxon>
        <taxon>Pseudomonadota</taxon>
        <taxon>Gammaproteobacteria</taxon>
        <taxon>Enterobacterales</taxon>
        <taxon>Yersiniaceae</taxon>
        <taxon>Serratia</taxon>
    </lineage>
</organism>
<dbReference type="AlphaFoldDB" id="A0A379ZVE3"/>
<sequence>MGDAVSVEPLGELFPGAGKALTAEGFLHVFPQIYDSGRLFRSPVCANSTP</sequence>
<name>A0A379ZVE3_SERMA</name>
<dbReference type="Proteomes" id="UP000254765">
    <property type="component" value="Unassembled WGS sequence"/>
</dbReference>
<reference evidence="1 2" key="1">
    <citation type="submission" date="2018-06" db="EMBL/GenBank/DDBJ databases">
        <authorList>
            <consortium name="Pathogen Informatics"/>
            <person name="Doyle S."/>
        </authorList>
    </citation>
    <scope>NUCLEOTIDE SEQUENCE [LARGE SCALE GENOMIC DNA]</scope>
    <source>
        <strain evidence="1 2">NCTC10211</strain>
    </source>
</reference>
<evidence type="ECO:0000313" key="1">
    <source>
        <dbReference type="EMBL" id="SUI68183.1"/>
    </source>
</evidence>
<dbReference type="EMBL" id="UGYK01000002">
    <property type="protein sequence ID" value="SUI68183.1"/>
    <property type="molecule type" value="Genomic_DNA"/>
</dbReference>
<keyword evidence="1" id="KW-0808">Transferase</keyword>
<dbReference type="EC" id="2.1.1.178" evidence="1"/>
<evidence type="ECO:0000313" key="2">
    <source>
        <dbReference type="Proteomes" id="UP000254765"/>
    </source>
</evidence>
<protein>
    <submittedName>
        <fullName evidence="1">Ribosomal RNA small subunit methyltransferase F</fullName>
        <ecNumber evidence="1">2.1.1.178</ecNumber>
    </submittedName>
</protein>
<proteinExistence type="predicted"/>
<accession>A0A379ZVE3</accession>